<sequence>MLKSAIKRSGMSLTEIEAALRKLDVKTNRSYLSKLQNGNIEPAGDKINIAISSVLHIDSIEFRTLAYLEKIPTEIIEQIKKS</sequence>
<dbReference type="Proteomes" id="UP000006868">
    <property type="component" value="Plasmid pSC2"/>
</dbReference>
<name>E3EKW8_PAEPS</name>
<keyword evidence="1" id="KW-0614">Plasmid</keyword>
<evidence type="ECO:0000313" key="1">
    <source>
        <dbReference type="EMBL" id="ADO59873.1"/>
    </source>
</evidence>
<dbReference type="OrthoDB" id="2651434at2"/>
<dbReference type="EMBL" id="CP002214">
    <property type="protein sequence ID" value="ADO59873.1"/>
    <property type="molecule type" value="Genomic_DNA"/>
</dbReference>
<protein>
    <recommendedName>
        <fullName evidence="3">XRE family transcriptional regulator</fullName>
    </recommendedName>
</protein>
<geneLocation type="plasmid" evidence="1 2">
    <name>pSC2</name>
</geneLocation>
<accession>E3EKW8</accession>
<evidence type="ECO:0000313" key="2">
    <source>
        <dbReference type="Proteomes" id="UP000006868"/>
    </source>
</evidence>
<gene>
    <name evidence="1" type="ORF">PPSC2_25805</name>
</gene>
<proteinExistence type="predicted"/>
<organism evidence="1 2">
    <name type="scientific">Paenibacillus polymyxa (strain SC2)</name>
    <name type="common">Bacillus polymyxa</name>
    <dbReference type="NCBI Taxonomy" id="886882"/>
    <lineage>
        <taxon>Bacteria</taxon>
        <taxon>Bacillati</taxon>
        <taxon>Bacillota</taxon>
        <taxon>Bacilli</taxon>
        <taxon>Bacillales</taxon>
        <taxon>Paenibacillaceae</taxon>
        <taxon>Paenibacillus</taxon>
    </lineage>
</organism>
<dbReference type="HOGENOM" id="CLU_174763_0_0_9"/>
<dbReference type="AlphaFoldDB" id="E3EKW8"/>
<evidence type="ECO:0008006" key="3">
    <source>
        <dbReference type="Google" id="ProtNLM"/>
    </source>
</evidence>
<dbReference type="KEGG" id="ppm:PPSC2_25805"/>
<dbReference type="RefSeq" id="WP_013386287.1">
    <property type="nucleotide sequence ID" value="NC_014628.2"/>
</dbReference>
<reference evidence="1 2" key="1">
    <citation type="journal article" date="2011" name="J. Bacteriol.">
        <title>Complete genome sequence of Paenibacillus polymyxa SC2, a strain of plant growth-promoting Rhizobacterium with broad-spectrum antimicrobial activity.</title>
        <authorList>
            <person name="Ma M."/>
            <person name="Wang C."/>
            <person name="Ding Y."/>
            <person name="Li L."/>
            <person name="Shen D."/>
            <person name="Jiang X."/>
            <person name="Guan D."/>
            <person name="Cao F."/>
            <person name="Chen H."/>
            <person name="Feng R."/>
            <person name="Wang X."/>
            <person name="Ge Y."/>
            <person name="Yao L."/>
            <person name="Bing X."/>
            <person name="Yang X."/>
            <person name="Li J."/>
            <person name="Du B."/>
        </authorList>
    </citation>
    <scope>NUCLEOTIDE SEQUENCE [LARGE SCALE GENOMIC DNA]</scope>
    <source>
        <strain evidence="1 2">SC2</strain>
        <plasmid evidence="2">pSC2</plasmid>
    </source>
</reference>
<dbReference type="PATRIC" id="fig|886882.15.peg.5426"/>